<accession>A0AAW0RH00</accession>
<feature type="chain" id="PRO_5043340067" evidence="1">
    <location>
        <begin position="17"/>
        <end position="59"/>
    </location>
</feature>
<dbReference type="EMBL" id="JAAHCF010001064">
    <property type="protein sequence ID" value="KAK8141276.1"/>
    <property type="molecule type" value="Genomic_DNA"/>
</dbReference>
<reference evidence="2 3" key="1">
    <citation type="submission" date="2020-02" db="EMBL/GenBank/DDBJ databases">
        <title>Comparative genomics of the hypocrealean fungal genus Beauvera.</title>
        <authorList>
            <person name="Showalter D.N."/>
            <person name="Bushley K.E."/>
            <person name="Rehner S.A."/>
        </authorList>
    </citation>
    <scope>NUCLEOTIDE SEQUENCE [LARGE SCALE GENOMIC DNA]</scope>
    <source>
        <strain evidence="2 3">ARSEF4384</strain>
    </source>
</reference>
<keyword evidence="1" id="KW-0732">Signal</keyword>
<comment type="caution">
    <text evidence="2">The sequence shown here is derived from an EMBL/GenBank/DDBJ whole genome shotgun (WGS) entry which is preliminary data.</text>
</comment>
<organism evidence="2 3">
    <name type="scientific">Beauveria asiatica</name>
    <dbReference type="NCBI Taxonomy" id="1069075"/>
    <lineage>
        <taxon>Eukaryota</taxon>
        <taxon>Fungi</taxon>
        <taxon>Dikarya</taxon>
        <taxon>Ascomycota</taxon>
        <taxon>Pezizomycotina</taxon>
        <taxon>Sordariomycetes</taxon>
        <taxon>Hypocreomycetidae</taxon>
        <taxon>Hypocreales</taxon>
        <taxon>Cordycipitaceae</taxon>
        <taxon>Beauveria</taxon>
    </lineage>
</organism>
<evidence type="ECO:0000313" key="3">
    <source>
        <dbReference type="Proteomes" id="UP001397290"/>
    </source>
</evidence>
<evidence type="ECO:0000313" key="2">
    <source>
        <dbReference type="EMBL" id="KAK8141276.1"/>
    </source>
</evidence>
<sequence length="59" mass="6388">MKITLTAVLFVLPALAADNACKCFLSPEESSPEKTEACCTVAGGKFKDNECSELDIWTF</sequence>
<feature type="signal peptide" evidence="1">
    <location>
        <begin position="1"/>
        <end position="16"/>
    </location>
</feature>
<evidence type="ECO:0000256" key="1">
    <source>
        <dbReference type="SAM" id="SignalP"/>
    </source>
</evidence>
<dbReference type="Proteomes" id="UP001397290">
    <property type="component" value="Unassembled WGS sequence"/>
</dbReference>
<keyword evidence="3" id="KW-1185">Reference proteome</keyword>
<protein>
    <submittedName>
        <fullName evidence="2">Uncharacterized protein</fullName>
    </submittedName>
</protein>
<dbReference type="AlphaFoldDB" id="A0AAW0RH00"/>
<name>A0AAW0RH00_9HYPO</name>
<gene>
    <name evidence="2" type="ORF">G3M48_000355</name>
</gene>
<proteinExistence type="predicted"/>
<feature type="non-terminal residue" evidence="2">
    <location>
        <position position="59"/>
    </location>
</feature>